<feature type="compositionally biased region" description="Polar residues" evidence="1">
    <location>
        <begin position="143"/>
        <end position="159"/>
    </location>
</feature>
<evidence type="ECO:0000256" key="1">
    <source>
        <dbReference type="SAM" id="MobiDB-lite"/>
    </source>
</evidence>
<dbReference type="Proteomes" id="UP000288805">
    <property type="component" value="Unassembled WGS sequence"/>
</dbReference>
<sequence>MMSSDSSADGLRKNRLVLADLTNQTGKRGFQFISGNRGVKSGDGYGNIVDYKQGDLEFAKRVCQGVENLMKGKCNTNCGLNGDDEDLSLLKGKKVCGLRENVSSLISNIPKEIKEPSNLLDNSTGIALGGVVIPSDKEVGNASRDSCPSTGSMPTGSEPSESEGYNFGEKCQDDDQIIASDVTQKGPSLGSCGNDGKGAPVVDMPNRYGSVDFSRFAESQGSKSFELGRCTGLKNDACSNLNVDANMLKACSCPFCLKAAYIWSDLHYQDIKGRIAALKKSQKEASILVQRSCRAKETDAHGHVNPNKASKLESELMGQWRSLFLSMGDILAHENGQLVSLTLVAYILGFNFLSLHLNSMMVTLPQSSFLTLKDLRENCKTNLELTNRMPSDKQ</sequence>
<accession>A0A438FC24</accession>
<dbReference type="PANTHER" id="PTHR33924:SF1">
    <property type="entry name" value="DNA-DIRECTED RNA POLYMERASE SUBUNIT BETA"/>
    <property type="match status" value="1"/>
</dbReference>
<dbReference type="AlphaFoldDB" id="A0A438FC24"/>
<gene>
    <name evidence="2" type="ORF">CK203_093071</name>
</gene>
<reference evidence="2 3" key="1">
    <citation type="journal article" date="2018" name="PLoS Genet.">
        <title>Population sequencing reveals clonal diversity and ancestral inbreeding in the grapevine cultivar Chardonnay.</title>
        <authorList>
            <person name="Roach M.J."/>
            <person name="Johnson D.L."/>
            <person name="Bohlmann J."/>
            <person name="van Vuuren H.J."/>
            <person name="Jones S.J."/>
            <person name="Pretorius I.S."/>
            <person name="Schmidt S.A."/>
            <person name="Borneman A.R."/>
        </authorList>
    </citation>
    <scope>NUCLEOTIDE SEQUENCE [LARGE SCALE GENOMIC DNA]</scope>
    <source>
        <strain evidence="3">cv. Chardonnay</strain>
        <tissue evidence="2">Leaf</tissue>
    </source>
</reference>
<comment type="caution">
    <text evidence="2">The sequence shown here is derived from an EMBL/GenBank/DDBJ whole genome shotgun (WGS) entry which is preliminary data.</text>
</comment>
<feature type="region of interest" description="Disordered" evidence="1">
    <location>
        <begin position="137"/>
        <end position="165"/>
    </location>
</feature>
<dbReference type="PANTHER" id="PTHR33924">
    <property type="entry name" value="CATION-TRANSPORTING ATPASE"/>
    <property type="match status" value="1"/>
</dbReference>
<evidence type="ECO:0000313" key="3">
    <source>
        <dbReference type="Proteomes" id="UP000288805"/>
    </source>
</evidence>
<protein>
    <submittedName>
        <fullName evidence="2">Uncharacterized protein</fullName>
    </submittedName>
</protein>
<proteinExistence type="predicted"/>
<name>A0A438FC24_VITVI</name>
<dbReference type="EMBL" id="QGNW01001053">
    <property type="protein sequence ID" value="RVW57547.1"/>
    <property type="molecule type" value="Genomic_DNA"/>
</dbReference>
<organism evidence="2 3">
    <name type="scientific">Vitis vinifera</name>
    <name type="common">Grape</name>
    <dbReference type="NCBI Taxonomy" id="29760"/>
    <lineage>
        <taxon>Eukaryota</taxon>
        <taxon>Viridiplantae</taxon>
        <taxon>Streptophyta</taxon>
        <taxon>Embryophyta</taxon>
        <taxon>Tracheophyta</taxon>
        <taxon>Spermatophyta</taxon>
        <taxon>Magnoliopsida</taxon>
        <taxon>eudicotyledons</taxon>
        <taxon>Gunneridae</taxon>
        <taxon>Pentapetalae</taxon>
        <taxon>rosids</taxon>
        <taxon>Vitales</taxon>
        <taxon>Vitaceae</taxon>
        <taxon>Viteae</taxon>
        <taxon>Vitis</taxon>
    </lineage>
</organism>
<evidence type="ECO:0000313" key="2">
    <source>
        <dbReference type="EMBL" id="RVW57547.1"/>
    </source>
</evidence>